<dbReference type="PANTHER" id="PTHR10291">
    <property type="entry name" value="DEHYDRODOLICHYL DIPHOSPHATE SYNTHASE FAMILY MEMBER"/>
    <property type="match status" value="1"/>
</dbReference>
<evidence type="ECO:0000256" key="3">
    <source>
        <dbReference type="SAM" id="Coils"/>
    </source>
</evidence>
<dbReference type="GO" id="GO:0016094">
    <property type="term" value="P:polyprenol biosynthetic process"/>
    <property type="evidence" value="ECO:0007669"/>
    <property type="project" value="TreeGrafter"/>
</dbReference>
<dbReference type="InterPro" id="IPR036424">
    <property type="entry name" value="UPP_synth-like_sf"/>
</dbReference>
<keyword evidence="1 2" id="KW-0808">Transferase</keyword>
<feature type="binding site" evidence="2">
    <location>
        <position position="64"/>
    </location>
    <ligand>
        <name>substrate</name>
    </ligand>
</feature>
<reference evidence="4 5" key="1">
    <citation type="journal article" date="2016" name="Nat. Commun.">
        <title>Thousands of microbial genomes shed light on interconnected biogeochemical processes in an aquifer system.</title>
        <authorList>
            <person name="Anantharaman K."/>
            <person name="Brown C.T."/>
            <person name="Hug L.A."/>
            <person name="Sharon I."/>
            <person name="Castelle C.J."/>
            <person name="Probst A.J."/>
            <person name="Thomas B.C."/>
            <person name="Singh A."/>
            <person name="Wilkins M.J."/>
            <person name="Karaoz U."/>
            <person name="Brodie E.L."/>
            <person name="Williams K.H."/>
            <person name="Hubbard S.S."/>
            <person name="Banfield J.F."/>
        </authorList>
    </citation>
    <scope>NUCLEOTIDE SEQUENCE [LARGE SCALE GENOMIC DNA]</scope>
</reference>
<protein>
    <recommendedName>
        <fullName evidence="2">Isoprenyl transferase</fullName>
        <ecNumber evidence="2">2.5.1.-</ecNumber>
    </recommendedName>
</protein>
<feature type="binding site" evidence="2">
    <location>
        <position position="18"/>
    </location>
    <ligand>
        <name>substrate</name>
    </ligand>
</feature>
<dbReference type="GO" id="GO:0045547">
    <property type="term" value="F:ditrans,polycis-polyprenyl diphosphate synthase [(2E,6E)-farnesyl diphosphate specific] activity"/>
    <property type="evidence" value="ECO:0007669"/>
    <property type="project" value="TreeGrafter"/>
</dbReference>
<feature type="active site" evidence="2">
    <location>
        <position position="13"/>
    </location>
</feature>
<feature type="binding site" evidence="2">
    <location>
        <position position="13"/>
    </location>
    <ligand>
        <name>Mg(2+)</name>
        <dbReference type="ChEBI" id="CHEBI:18420"/>
    </ligand>
</feature>
<dbReference type="HAMAP" id="MF_01139">
    <property type="entry name" value="ISPT"/>
    <property type="match status" value="1"/>
</dbReference>
<keyword evidence="3" id="KW-0175">Coiled coil</keyword>
<organism evidence="4 5">
    <name type="scientific">Candidatus Nomurabacteria bacterium RIFCSPHIGHO2_01_FULL_38_19</name>
    <dbReference type="NCBI Taxonomy" id="1801732"/>
    <lineage>
        <taxon>Bacteria</taxon>
        <taxon>Candidatus Nomuraibacteriota</taxon>
    </lineage>
</organism>
<dbReference type="EC" id="2.5.1.-" evidence="2"/>
<gene>
    <name evidence="4" type="ORF">A2814_01385</name>
</gene>
<dbReference type="STRING" id="1801732.A2814_01385"/>
<dbReference type="Proteomes" id="UP000177869">
    <property type="component" value="Unassembled WGS sequence"/>
</dbReference>
<dbReference type="Gene3D" id="3.40.1180.10">
    <property type="entry name" value="Decaprenyl diphosphate synthase-like"/>
    <property type="match status" value="1"/>
</dbReference>
<accession>A0A1F6URA3</accession>
<comment type="subunit">
    <text evidence="2">Homodimer.</text>
</comment>
<dbReference type="EMBL" id="MFTI01000020">
    <property type="protein sequence ID" value="OGI59941.1"/>
    <property type="molecule type" value="Genomic_DNA"/>
</dbReference>
<feature type="binding site" evidence="2">
    <location>
        <begin position="187"/>
        <end position="189"/>
    </location>
    <ligand>
        <name>substrate</name>
    </ligand>
</feature>
<dbReference type="GO" id="GO:0000287">
    <property type="term" value="F:magnesium ion binding"/>
    <property type="evidence" value="ECO:0007669"/>
    <property type="project" value="UniProtKB-UniRule"/>
</dbReference>
<evidence type="ECO:0000313" key="5">
    <source>
        <dbReference type="Proteomes" id="UP000177869"/>
    </source>
</evidence>
<sequence length="232" mass="27252">MENKPKCVAIIMDGNRRWGKEKNLQGFEGHERGYDKIKEVADWCLKEEIPNVILYAFSIENWQRAENEVSYLMSLFKLFFKEDLDTLKERGVRVSCIGDLSLALDDVRTLIEKAEKETANLKKLHLIIAFSYGGRREILSAVKEILKIKDKKEAENLTEEDFSKFLWTNNIGVPDPDLIIRTSGEMRLSNFLAWQSVYSELFFTKTYWPDFDYEEFKKILGEFSLRQRRLGK</sequence>
<keyword evidence="2" id="KW-0460">Magnesium</keyword>
<comment type="caution">
    <text evidence="4">The sequence shown here is derived from an EMBL/GenBank/DDBJ whole genome shotgun (WGS) entry which is preliminary data.</text>
</comment>
<feature type="coiled-coil region" evidence="3">
    <location>
        <begin position="97"/>
        <end position="124"/>
    </location>
</feature>
<dbReference type="InterPro" id="IPR001441">
    <property type="entry name" value="UPP_synth-like"/>
</dbReference>
<dbReference type="CDD" id="cd00475">
    <property type="entry name" value="Cis_IPPS"/>
    <property type="match status" value="1"/>
</dbReference>
<feature type="binding site" evidence="2">
    <location>
        <position position="30"/>
    </location>
    <ligand>
        <name>substrate</name>
    </ligand>
</feature>
<feature type="binding site" evidence="2">
    <location>
        <position position="62"/>
    </location>
    <ligand>
        <name>substrate</name>
    </ligand>
</feature>
<evidence type="ECO:0000313" key="4">
    <source>
        <dbReference type="EMBL" id="OGI59941.1"/>
    </source>
</evidence>
<dbReference type="NCBIfam" id="TIGR00055">
    <property type="entry name" value="uppS"/>
    <property type="match status" value="1"/>
</dbReference>
<comment type="cofactor">
    <cofactor evidence="2">
        <name>Mg(2+)</name>
        <dbReference type="ChEBI" id="CHEBI:18420"/>
    </cofactor>
    <text evidence="2">Binds 2 magnesium ions per subunit.</text>
</comment>
<feature type="binding site" evidence="2">
    <location>
        <begin position="58"/>
        <end position="60"/>
    </location>
    <ligand>
        <name>substrate</name>
    </ligand>
</feature>
<comment type="function">
    <text evidence="2">Catalyzes the condensation of isopentenyl diphosphate (IPP) with allylic pyrophosphates generating different type of terpenoids.</text>
</comment>
<proteinExistence type="inferred from homology"/>
<feature type="binding site" evidence="2">
    <location>
        <position position="200"/>
    </location>
    <ligand>
        <name>Mg(2+)</name>
        <dbReference type="ChEBI" id="CHEBI:18420"/>
    </ligand>
</feature>
<name>A0A1F6URA3_9BACT</name>
<comment type="caution">
    <text evidence="2">Lacks conserved residue(s) required for the propagation of feature annotation.</text>
</comment>
<evidence type="ECO:0000256" key="2">
    <source>
        <dbReference type="HAMAP-Rule" id="MF_01139"/>
    </source>
</evidence>
<feature type="binding site" evidence="2">
    <location>
        <position position="181"/>
    </location>
    <ligand>
        <name>substrate</name>
    </ligand>
</feature>
<dbReference type="AlphaFoldDB" id="A0A1F6URA3"/>
<feature type="active site" description="Proton acceptor" evidence="2">
    <location>
        <position position="61"/>
    </location>
</feature>
<dbReference type="PANTHER" id="PTHR10291:SF0">
    <property type="entry name" value="DEHYDRODOLICHYL DIPHOSPHATE SYNTHASE 2"/>
    <property type="match status" value="1"/>
</dbReference>
<feature type="binding site" evidence="2">
    <location>
        <begin position="14"/>
        <end position="17"/>
    </location>
    <ligand>
        <name>substrate</name>
    </ligand>
</feature>
<dbReference type="Pfam" id="PF01255">
    <property type="entry name" value="Prenyltransf"/>
    <property type="match status" value="1"/>
</dbReference>
<keyword evidence="2" id="KW-0479">Metal-binding</keyword>
<evidence type="ECO:0000256" key="1">
    <source>
        <dbReference type="ARBA" id="ARBA00022679"/>
    </source>
</evidence>
<comment type="similarity">
    <text evidence="2">Belongs to the UPP synthase family.</text>
</comment>
<dbReference type="SUPFAM" id="SSF64005">
    <property type="entry name" value="Undecaprenyl diphosphate synthase"/>
    <property type="match status" value="1"/>
</dbReference>